<evidence type="ECO:0000256" key="4">
    <source>
        <dbReference type="ARBA" id="ARBA00022763"/>
    </source>
</evidence>
<keyword evidence="6" id="KW-0175">Coiled coil</keyword>
<dbReference type="Pfam" id="PF08512">
    <property type="entry name" value="Rttp106-like_middle"/>
    <property type="match status" value="1"/>
</dbReference>
<evidence type="ECO:0000256" key="1">
    <source>
        <dbReference type="ARBA" id="ARBA00010779"/>
    </source>
</evidence>
<dbReference type="GO" id="GO:0035101">
    <property type="term" value="C:FACT complex"/>
    <property type="evidence" value="ECO:0007669"/>
    <property type="project" value="UniProtKB-UniRule"/>
</dbReference>
<keyword evidence="4 10" id="KW-0227">DNA damage</keyword>
<evidence type="ECO:0000256" key="6">
    <source>
        <dbReference type="ARBA" id="ARBA00023054"/>
    </source>
</evidence>
<dbReference type="GO" id="GO:0031491">
    <property type="term" value="F:nucleosome binding"/>
    <property type="evidence" value="ECO:0007669"/>
    <property type="project" value="TreeGrafter"/>
</dbReference>
<dbReference type="EMBL" id="CP142736">
    <property type="protein sequence ID" value="WUR04908.1"/>
    <property type="molecule type" value="Genomic_DNA"/>
</dbReference>
<dbReference type="Pfam" id="PF14826">
    <property type="entry name" value="FACT-Spt16_Nlob"/>
    <property type="match status" value="1"/>
</dbReference>
<dbReference type="InterPro" id="IPR029149">
    <property type="entry name" value="Creatin/AminoP/Spt16_N"/>
</dbReference>
<evidence type="ECO:0000259" key="12">
    <source>
        <dbReference type="SMART" id="SM01285"/>
    </source>
</evidence>
<dbReference type="PANTHER" id="PTHR13980">
    <property type="entry name" value="CDC68 RELATED"/>
    <property type="match status" value="1"/>
</dbReference>
<evidence type="ECO:0000256" key="11">
    <source>
        <dbReference type="SAM" id="MobiDB-lite"/>
    </source>
</evidence>
<dbReference type="InterPro" id="IPR013953">
    <property type="entry name" value="FACT_SPT16_M"/>
</dbReference>
<evidence type="ECO:0000256" key="2">
    <source>
        <dbReference type="ARBA" id="ARBA00022454"/>
    </source>
</evidence>
<dbReference type="GO" id="GO:0006281">
    <property type="term" value="P:DNA repair"/>
    <property type="evidence" value="ECO:0007669"/>
    <property type="project" value="UniProtKB-UniRule"/>
</dbReference>
<dbReference type="Gene3D" id="3.40.350.10">
    <property type="entry name" value="Creatinase/prolidase N-terminal domain"/>
    <property type="match status" value="1"/>
</dbReference>
<dbReference type="FunFam" id="2.30.29.30:FF:000017">
    <property type="entry name" value="FACT complex subunit SPT16"/>
    <property type="match status" value="1"/>
</dbReference>
<dbReference type="Proteomes" id="UP001334084">
    <property type="component" value="Chromosome 11"/>
</dbReference>
<evidence type="ECO:0000259" key="13">
    <source>
        <dbReference type="SMART" id="SM01286"/>
    </source>
</evidence>
<feature type="domain" description="Histone chaperone RTT106/FACT complex subunit SPT16-like middle" evidence="14">
    <location>
        <begin position="654"/>
        <end position="742"/>
    </location>
</feature>
<keyword evidence="16" id="KW-1185">Reference proteome</keyword>
<dbReference type="PANTHER" id="PTHR13980:SF15">
    <property type="entry name" value="FACT COMPLEX SUBUNIT SPT16"/>
    <property type="match status" value="1"/>
</dbReference>
<evidence type="ECO:0000256" key="5">
    <source>
        <dbReference type="ARBA" id="ARBA00023015"/>
    </source>
</evidence>
<dbReference type="InterPro" id="IPR056595">
    <property type="entry name" value="Fact-SPT16_PH"/>
</dbReference>
<dbReference type="Gene3D" id="2.30.29.30">
    <property type="entry name" value="Pleckstrin-homology domain (PH domain)/Phosphotyrosine-binding domain (PTB)"/>
    <property type="match status" value="1"/>
</dbReference>
<dbReference type="SMART" id="SM01287">
    <property type="entry name" value="Rtt106"/>
    <property type="match status" value="1"/>
</dbReference>
<dbReference type="SMART" id="SM01286">
    <property type="entry name" value="SPT16"/>
    <property type="match status" value="1"/>
</dbReference>
<dbReference type="GO" id="GO:0006260">
    <property type="term" value="P:DNA replication"/>
    <property type="evidence" value="ECO:0007669"/>
    <property type="project" value="UniProtKB-KW"/>
</dbReference>
<keyword evidence="5 10" id="KW-0805">Transcription regulation</keyword>
<protein>
    <recommendedName>
        <fullName evidence="10">FACT complex subunit</fullName>
    </recommendedName>
</protein>
<reference evidence="15" key="1">
    <citation type="journal article" date="2024" name="BMC Genomics">
        <title>Functional annotation of a divergent genome using sequence and structure-based similarity.</title>
        <authorList>
            <person name="Svedberg D."/>
            <person name="Winiger R.R."/>
            <person name="Berg A."/>
            <person name="Sharma H."/>
            <person name="Tellgren-Roth C."/>
            <person name="Debrunner-Vossbrinck B.A."/>
            <person name="Vossbrinck C.R."/>
            <person name="Barandun J."/>
        </authorList>
    </citation>
    <scope>NUCLEOTIDE SEQUENCE</scope>
    <source>
        <strain evidence="15">Illinois isolate</strain>
    </source>
</reference>
<keyword evidence="9 10" id="KW-0539">Nucleus</keyword>
<evidence type="ECO:0000256" key="7">
    <source>
        <dbReference type="ARBA" id="ARBA00023163"/>
    </source>
</evidence>
<comment type="subunit">
    <text evidence="10">Component of the FACT complex.</text>
</comment>
<keyword evidence="7 10" id="KW-0804">Transcription</keyword>
<feature type="compositionally biased region" description="Acidic residues" evidence="11">
    <location>
        <begin position="774"/>
        <end position="799"/>
    </location>
</feature>
<keyword evidence="2 10" id="KW-0158">Chromosome</keyword>
<evidence type="ECO:0000256" key="3">
    <source>
        <dbReference type="ARBA" id="ARBA00022705"/>
    </source>
</evidence>
<dbReference type="RefSeq" id="XP_065331053.1">
    <property type="nucleotide sequence ID" value="XM_065474981.1"/>
</dbReference>
<dbReference type="Gene3D" id="2.30.29.150">
    <property type="match status" value="1"/>
</dbReference>
<dbReference type="InterPro" id="IPR040258">
    <property type="entry name" value="Spt16"/>
</dbReference>
<sequence>MTEIKIDPLKFSLRIDKIRKLIPDPLLIILGSKSDLEQANLNSALSNYLIGYEFPNTMILIDNQVRIYSNKKKLDLLRILSNCDLFPLEKDFSNIQEIIKSLSIFPKLCLVDKNKIQGFLSENILNTLICEDVSYKIEKLFLYKDEDELINCKKAGLVINHLIKNCTELIKENNLEEDKLEEIIDMPLDGIDNENIEYSFPPEISKYSYRIGIRYNGYCAEGGRTIFQDMNIFYNAQKFILSLIRVGDNSKIVYEKVKEYLKSNDLEVDDNFLYTTGLLNEEVNFKNEFRILNGLVFVLRLSNGVSILSNTFFMDEIPIFLTISDKFEDFLDQRPRFRDKSREFELDVRRKEHQKELLEKLINERLEYYKNKRNNVLEEDKNENIPYLKENLIPRKGKIYVDFNNNCVCLPISDFILPIHISSIKNIVLVDETILKINITCNSVNNSLLKSNSTTNISDNNYVSNSILKSINVIINSGRQIYEEIQELKNKFTLSSDKEIIKQDKLIEKSSKFILEDLFLRTDIKTPIKKRKSNTLECHENGFRFLEDKLDILFSNIKNIFFLKGDVQNKTILHFNLISPIIINNKKTKNIQFYQEASANITFNTNKRGDDHMEYLIEKEEKDKQKRLNYLFENFVMKIENETFLKVQRPKDGFTGVPFKESVFIQKTHECLVALYEQPFFILNLEDIEVCNFERVVYNVKTYDVIFIFKDYTTSKILSIESSYMSKFKDYLDYHNIVYMETIFNIQWKNVLKKIQDDPIGFYSTGGWTELLVEDNESEEEVEESEEESESESSEEESDISTVSSSFSEDTESSEEEEEESSEEMSDSSDEGRKRRRR</sequence>
<dbReference type="Pfam" id="PF08644">
    <property type="entry name" value="SPT16"/>
    <property type="match status" value="1"/>
</dbReference>
<comment type="subcellular location">
    <subcellularLocation>
        <location evidence="10">Nucleus</location>
    </subcellularLocation>
    <subcellularLocation>
        <location evidence="10">Chromosome</location>
    </subcellularLocation>
</comment>
<dbReference type="Gene3D" id="2.30.29.210">
    <property type="entry name" value="FACT complex subunit Spt16p/Cdc68p"/>
    <property type="match status" value="1"/>
</dbReference>
<gene>
    <name evidence="15" type="ORF">VNE69_11076</name>
</gene>
<evidence type="ECO:0000256" key="9">
    <source>
        <dbReference type="ARBA" id="ARBA00023242"/>
    </source>
</evidence>
<dbReference type="GeneID" id="90542750"/>
<dbReference type="SMART" id="SM01285">
    <property type="entry name" value="FACT-Spt16_Nlob"/>
    <property type="match status" value="1"/>
</dbReference>
<keyword evidence="8 10" id="KW-0234">DNA repair</keyword>
<dbReference type="InterPro" id="IPR013719">
    <property type="entry name" value="RTT106/SPT16-like_middle_dom"/>
</dbReference>
<dbReference type="InterPro" id="IPR011993">
    <property type="entry name" value="PH-like_dom_sf"/>
</dbReference>
<comment type="similarity">
    <text evidence="1 10">Belongs to the peptidase M24 family. SPT16 subfamily.</text>
</comment>
<feature type="region of interest" description="Disordered" evidence="11">
    <location>
        <begin position="774"/>
        <end position="838"/>
    </location>
</feature>
<dbReference type="AlphaFoldDB" id="A0AAX4JFY7"/>
<dbReference type="GO" id="GO:0006368">
    <property type="term" value="P:transcription elongation by RNA polymerase II"/>
    <property type="evidence" value="ECO:0007669"/>
    <property type="project" value="TreeGrafter"/>
</dbReference>
<evidence type="ECO:0000313" key="15">
    <source>
        <dbReference type="EMBL" id="WUR04908.1"/>
    </source>
</evidence>
<feature type="domain" description="FACT complex subunit SPT16 N-terminal lobe" evidence="12">
    <location>
        <begin position="6"/>
        <end position="137"/>
    </location>
</feature>
<accession>A0AAX4JFY7</accession>
<evidence type="ECO:0000256" key="8">
    <source>
        <dbReference type="ARBA" id="ARBA00023204"/>
    </source>
</evidence>
<dbReference type="InterPro" id="IPR036005">
    <property type="entry name" value="Creatinase/aminopeptidase-like"/>
</dbReference>
<dbReference type="KEGG" id="vnx:VNE69_11076"/>
<keyword evidence="3 10" id="KW-0235">DNA replication</keyword>
<dbReference type="SUPFAM" id="SSF55920">
    <property type="entry name" value="Creatinase/aminopeptidase"/>
    <property type="match status" value="1"/>
</dbReference>
<feature type="compositionally biased region" description="Acidic residues" evidence="11">
    <location>
        <begin position="809"/>
        <end position="829"/>
    </location>
</feature>
<organism evidence="15 16">
    <name type="scientific">Vairimorpha necatrix</name>
    <dbReference type="NCBI Taxonomy" id="6039"/>
    <lineage>
        <taxon>Eukaryota</taxon>
        <taxon>Fungi</taxon>
        <taxon>Fungi incertae sedis</taxon>
        <taxon>Microsporidia</taxon>
        <taxon>Nosematidae</taxon>
        <taxon>Vairimorpha</taxon>
    </lineage>
</organism>
<name>A0AAX4JFY7_9MICR</name>
<evidence type="ECO:0000256" key="10">
    <source>
        <dbReference type="RuleBase" id="RU367052"/>
    </source>
</evidence>
<comment type="function">
    <text evidence="10">Component of the FACT complex, a general chromatin factor that acts to reorganize nucleosomes. The FACT complex is involved in multiple processes that require DNA as a template such as mRNA elongation, DNA replication and DNA repair. During transcription elongation the FACT complex acts as a histone chaperone that both destabilizes and restores nucleosomal structure. It facilitates the passage of RNA polymerase II and transcription by promoting the dissociation of one histone H2A-H2B dimer from the nucleosome, then subsequently promotes the reestablishment of the nucleosome following the passage of RNA polymerase II.</text>
</comment>
<dbReference type="Pfam" id="PF24824">
    <property type="entry name" value="PH_SPT16"/>
    <property type="match status" value="1"/>
</dbReference>
<evidence type="ECO:0000259" key="14">
    <source>
        <dbReference type="SMART" id="SM01287"/>
    </source>
</evidence>
<feature type="domain" description="FACT complex subunit SPT16 middle" evidence="13">
    <location>
        <begin position="399"/>
        <end position="545"/>
    </location>
</feature>
<dbReference type="InterPro" id="IPR029148">
    <property type="entry name" value="FACT-SPT16_Nlobe"/>
</dbReference>
<evidence type="ECO:0000313" key="16">
    <source>
        <dbReference type="Proteomes" id="UP001334084"/>
    </source>
</evidence>
<proteinExistence type="inferred from homology"/>